<dbReference type="EMBL" id="SRXW01000001">
    <property type="protein sequence ID" value="TGY90165.1"/>
    <property type="molecule type" value="Genomic_DNA"/>
</dbReference>
<gene>
    <name evidence="6" type="ORF">E5163_03300</name>
</gene>
<evidence type="ECO:0000313" key="7">
    <source>
        <dbReference type="Proteomes" id="UP000308054"/>
    </source>
</evidence>
<dbReference type="OrthoDB" id="9787041at2"/>
<dbReference type="Gene3D" id="3.20.20.370">
    <property type="entry name" value="Glycoside hydrolase/deacetylase"/>
    <property type="match status" value="1"/>
</dbReference>
<dbReference type="SUPFAM" id="SSF88713">
    <property type="entry name" value="Glycoside hydrolase/deacetylase"/>
    <property type="match status" value="1"/>
</dbReference>
<dbReference type="GO" id="GO:0016810">
    <property type="term" value="F:hydrolase activity, acting on carbon-nitrogen (but not peptide) bonds"/>
    <property type="evidence" value="ECO:0007669"/>
    <property type="project" value="InterPro"/>
</dbReference>
<name>A0A4S2H3H0_9PROT</name>
<dbReference type="Proteomes" id="UP000308054">
    <property type="component" value="Unassembled WGS sequence"/>
</dbReference>
<dbReference type="GO" id="GO:0005975">
    <property type="term" value="P:carbohydrate metabolic process"/>
    <property type="evidence" value="ECO:0007669"/>
    <property type="project" value="InterPro"/>
</dbReference>
<reference evidence="6 7" key="1">
    <citation type="journal article" date="2017" name="Int. J. Syst. Evol. Microbiol.">
        <title>Marinicauda algicola sp. nov., isolated from a marine red alga Rhodosorus marinus.</title>
        <authorList>
            <person name="Jeong S.E."/>
            <person name="Jeon S.H."/>
            <person name="Chun B.H."/>
            <person name="Kim D.W."/>
            <person name="Jeon C.O."/>
        </authorList>
    </citation>
    <scope>NUCLEOTIDE SEQUENCE [LARGE SCALE GENOMIC DNA]</scope>
    <source>
        <strain evidence="6 7">JCM 31718</strain>
    </source>
</reference>
<evidence type="ECO:0000256" key="1">
    <source>
        <dbReference type="ARBA" id="ARBA00003236"/>
    </source>
</evidence>
<dbReference type="RefSeq" id="WP_135994663.1">
    <property type="nucleotide sequence ID" value="NZ_CP071057.1"/>
</dbReference>
<accession>A0A4S2H3H0</accession>
<dbReference type="PANTHER" id="PTHR43123:SF4">
    <property type="entry name" value="POLYSACCHARIDE DEACETYLASE"/>
    <property type="match status" value="1"/>
</dbReference>
<evidence type="ECO:0000259" key="5">
    <source>
        <dbReference type="Pfam" id="PF01522"/>
    </source>
</evidence>
<comment type="similarity">
    <text evidence="2">Belongs to the polysaccharide deacetylase family.</text>
</comment>
<evidence type="ECO:0000256" key="4">
    <source>
        <dbReference type="ARBA" id="ARBA00032976"/>
    </source>
</evidence>
<comment type="function">
    <text evidence="1">Is involved in generating a small heat-stable compound (Nod), an acylated oligomer of N-acetylglucosamine, that stimulates mitosis in various plant protoplasts.</text>
</comment>
<evidence type="ECO:0000256" key="3">
    <source>
        <dbReference type="ARBA" id="ARBA00020071"/>
    </source>
</evidence>
<dbReference type="Pfam" id="PF01522">
    <property type="entry name" value="Polysacc_deac_1"/>
    <property type="match status" value="1"/>
</dbReference>
<evidence type="ECO:0000256" key="2">
    <source>
        <dbReference type="ARBA" id="ARBA00010973"/>
    </source>
</evidence>
<dbReference type="PANTHER" id="PTHR43123">
    <property type="entry name" value="POLYSACCHARIDE DEACETYLASE-RELATED"/>
    <property type="match status" value="1"/>
</dbReference>
<comment type="caution">
    <text evidence="6">The sequence shown here is derived from an EMBL/GenBank/DDBJ whole genome shotgun (WGS) entry which is preliminary data.</text>
</comment>
<dbReference type="AlphaFoldDB" id="A0A4S2H3H0"/>
<dbReference type="InterPro" id="IPR011330">
    <property type="entry name" value="Glyco_hydro/deAcase_b/a-brl"/>
</dbReference>
<protein>
    <recommendedName>
        <fullName evidence="3">Chitooligosaccharide deacetylase</fullName>
    </recommendedName>
    <alternativeName>
        <fullName evidence="4">Nodulation protein B</fullName>
    </alternativeName>
</protein>
<sequence length="302" mass="33578">MSLPPAYLEYDKRGYGQDIGRYDWRLAKDRAPVRLKNARQVAAMIVIPCEYHPIDPHKTPFGHPHGMVTPFPDLRHFTARDYGNRVGVLRLLDALKSAGLKATFPVSAALLTRARPLAEAIVGDGHELAAAGLHGDAIHHAGLSESEERAMIEDVREAFDAAGFHPTTWLSPARQESFATPDLLAEAGFTALLDWESDGVPLPLRTRGRPITALPLLNELDDFKLLVERKQTEDLWTDQILEAKDYLKTEHDRHGAQVLGFTLTPFVAGQPFRMRSLVNMLAEFAGDEAVWCARADEIVKAF</sequence>
<keyword evidence="7" id="KW-1185">Reference proteome</keyword>
<dbReference type="InterPro" id="IPR002509">
    <property type="entry name" value="NODB_dom"/>
</dbReference>
<proteinExistence type="inferred from homology"/>
<evidence type="ECO:0000313" key="6">
    <source>
        <dbReference type="EMBL" id="TGY90165.1"/>
    </source>
</evidence>
<feature type="domain" description="NodB homology" evidence="5">
    <location>
        <begin position="83"/>
        <end position="189"/>
    </location>
</feature>
<organism evidence="6 7">
    <name type="scientific">Marinicauda algicola</name>
    <dbReference type="NCBI Taxonomy" id="2029849"/>
    <lineage>
        <taxon>Bacteria</taxon>
        <taxon>Pseudomonadati</taxon>
        <taxon>Pseudomonadota</taxon>
        <taxon>Alphaproteobacteria</taxon>
        <taxon>Maricaulales</taxon>
        <taxon>Maricaulaceae</taxon>
        <taxon>Marinicauda</taxon>
    </lineage>
</organism>